<keyword evidence="2" id="KW-1185">Reference proteome</keyword>
<organism evidence="1 2">
    <name type="scientific">Oceanobacillus longus</name>
    <dbReference type="NCBI Taxonomy" id="930120"/>
    <lineage>
        <taxon>Bacteria</taxon>
        <taxon>Bacillati</taxon>
        <taxon>Bacillota</taxon>
        <taxon>Bacilli</taxon>
        <taxon>Bacillales</taxon>
        <taxon>Bacillaceae</taxon>
        <taxon>Oceanobacillus</taxon>
    </lineage>
</organism>
<protein>
    <submittedName>
        <fullName evidence="1">tRNA (Adenine(22)-N(1))-methyltransferase</fullName>
    </submittedName>
</protein>
<dbReference type="InterPro" id="IPR006901">
    <property type="entry name" value="TrmK"/>
</dbReference>
<comment type="caution">
    <text evidence="1">The sequence shown here is derived from an EMBL/GenBank/DDBJ whole genome shotgun (WGS) entry which is preliminary data.</text>
</comment>
<dbReference type="Gene3D" id="1.10.287.1890">
    <property type="match status" value="1"/>
</dbReference>
<reference evidence="2" key="1">
    <citation type="journal article" date="2019" name="Int. J. Syst. Evol. Microbiol.">
        <title>The Global Catalogue of Microorganisms (GCM) 10K type strain sequencing project: providing services to taxonomists for standard genome sequencing and annotation.</title>
        <authorList>
            <consortium name="The Broad Institute Genomics Platform"/>
            <consortium name="The Broad Institute Genome Sequencing Center for Infectious Disease"/>
            <person name="Wu L."/>
            <person name="Ma J."/>
        </authorList>
    </citation>
    <scope>NUCLEOTIDE SEQUENCE [LARGE SCALE GENOMIC DNA]</scope>
    <source>
        <strain evidence="2">IBRC-M 10703</strain>
    </source>
</reference>
<dbReference type="InterPro" id="IPR029063">
    <property type="entry name" value="SAM-dependent_MTases_sf"/>
</dbReference>
<sequence length="242" mass="27680">MNNNIKLSNRLLTAVSYLPNGANFADIGSDHAYLPCYVCLSDPTAKAIAGEVNKGPYESAKATIHKYHLDERVEVRLGDGLEVLQDNEVNQIVIAGMGGSLIKTILENGKSKLSRVERIIAQPNVDARNVRRWFYENDYILTHEAILDENDHIYEVLVANKVSDSNPYSKEFMEKELLFGPFLLKKKSTVFKEKWTLEHQKLDRVIAQMRNASKPDYAKIELFEKELAWMEEVVKDEKQHPE</sequence>
<evidence type="ECO:0000313" key="1">
    <source>
        <dbReference type="EMBL" id="MFC4022772.1"/>
    </source>
</evidence>
<evidence type="ECO:0000313" key="2">
    <source>
        <dbReference type="Proteomes" id="UP001595772"/>
    </source>
</evidence>
<dbReference type="PIRSF" id="PIRSF018637">
    <property type="entry name" value="TrmK"/>
    <property type="match status" value="1"/>
</dbReference>
<name>A0ABV8GVS5_9BACI</name>
<proteinExistence type="predicted"/>
<dbReference type="RefSeq" id="WP_379495269.1">
    <property type="nucleotide sequence ID" value="NZ_JBHSAO010000001.1"/>
</dbReference>
<accession>A0ABV8GVS5</accession>
<dbReference type="Pfam" id="PF04816">
    <property type="entry name" value="TrmK"/>
    <property type="match status" value="1"/>
</dbReference>
<gene>
    <name evidence="1" type="ORF">ACFOUV_02935</name>
</gene>
<dbReference type="PANTHER" id="PTHR38451">
    <property type="entry name" value="TRNA (ADENINE(22)-N(1))-METHYLTRANSFERASE"/>
    <property type="match status" value="1"/>
</dbReference>
<dbReference type="EMBL" id="JBHSAO010000001">
    <property type="protein sequence ID" value="MFC4022772.1"/>
    <property type="molecule type" value="Genomic_DNA"/>
</dbReference>
<dbReference type="Gene3D" id="3.40.50.150">
    <property type="entry name" value="Vaccinia Virus protein VP39"/>
    <property type="match status" value="1"/>
</dbReference>
<dbReference type="Proteomes" id="UP001595772">
    <property type="component" value="Unassembled WGS sequence"/>
</dbReference>
<dbReference type="SUPFAM" id="SSF53335">
    <property type="entry name" value="S-adenosyl-L-methionine-dependent methyltransferases"/>
    <property type="match status" value="1"/>
</dbReference>
<dbReference type="PANTHER" id="PTHR38451:SF1">
    <property type="entry name" value="TRNA (ADENINE(22)-N(1))-METHYLTRANSFERASE"/>
    <property type="match status" value="1"/>
</dbReference>